<accession>A0A2P2PIQ2</accession>
<evidence type="ECO:0000313" key="1">
    <source>
        <dbReference type="EMBL" id="MBX54650.1"/>
    </source>
</evidence>
<organism evidence="1">
    <name type="scientific">Rhizophora mucronata</name>
    <name type="common">Asiatic mangrove</name>
    <dbReference type="NCBI Taxonomy" id="61149"/>
    <lineage>
        <taxon>Eukaryota</taxon>
        <taxon>Viridiplantae</taxon>
        <taxon>Streptophyta</taxon>
        <taxon>Embryophyta</taxon>
        <taxon>Tracheophyta</taxon>
        <taxon>Spermatophyta</taxon>
        <taxon>Magnoliopsida</taxon>
        <taxon>eudicotyledons</taxon>
        <taxon>Gunneridae</taxon>
        <taxon>Pentapetalae</taxon>
        <taxon>rosids</taxon>
        <taxon>fabids</taxon>
        <taxon>Malpighiales</taxon>
        <taxon>Rhizophoraceae</taxon>
        <taxon>Rhizophora</taxon>
    </lineage>
</organism>
<proteinExistence type="predicted"/>
<protein>
    <submittedName>
        <fullName evidence="1">Uncharacterized protein</fullName>
    </submittedName>
</protein>
<dbReference type="AlphaFoldDB" id="A0A2P2PIQ2"/>
<sequence length="41" mass="4806">MVHIYPYYIREIRSMKVNLVKTDKVSNCASPQLQATFLFSL</sequence>
<reference evidence="1" key="1">
    <citation type="submission" date="2018-02" db="EMBL/GenBank/DDBJ databases">
        <title>Rhizophora mucronata_Transcriptome.</title>
        <authorList>
            <person name="Meera S.P."/>
            <person name="Sreeshan A."/>
            <person name="Augustine A."/>
        </authorList>
    </citation>
    <scope>NUCLEOTIDE SEQUENCE</scope>
    <source>
        <tissue evidence="1">Leaf</tissue>
    </source>
</reference>
<name>A0A2P2PIQ2_RHIMU</name>
<dbReference type="EMBL" id="GGEC01074166">
    <property type="protein sequence ID" value="MBX54650.1"/>
    <property type="molecule type" value="Transcribed_RNA"/>
</dbReference>